<feature type="non-terminal residue" evidence="2">
    <location>
        <position position="516"/>
    </location>
</feature>
<evidence type="ECO:0000256" key="1">
    <source>
        <dbReference type="SAM" id="MobiDB-lite"/>
    </source>
</evidence>
<feature type="region of interest" description="Disordered" evidence="1">
    <location>
        <begin position="478"/>
        <end position="516"/>
    </location>
</feature>
<reference evidence="3" key="1">
    <citation type="submission" date="2017-03" db="EMBL/GenBank/DDBJ databases">
        <title>Phytopthora megakarya and P. palmivora, two closely related causual agents of cacao black pod achieved similar genome size and gene model numbers by different mechanisms.</title>
        <authorList>
            <person name="Ali S."/>
            <person name="Shao J."/>
            <person name="Larry D.J."/>
            <person name="Kronmiller B."/>
            <person name="Shen D."/>
            <person name="Strem M.D."/>
            <person name="Melnick R.L."/>
            <person name="Guiltinan M.J."/>
            <person name="Tyler B.M."/>
            <person name="Meinhardt L.W."/>
            <person name="Bailey B.A."/>
        </authorList>
    </citation>
    <scope>NUCLEOTIDE SEQUENCE [LARGE SCALE GENOMIC DNA]</scope>
    <source>
        <strain evidence="3">zdho120</strain>
    </source>
</reference>
<comment type="caution">
    <text evidence="2">The sequence shown here is derived from an EMBL/GenBank/DDBJ whole genome shotgun (WGS) entry which is preliminary data.</text>
</comment>
<feature type="region of interest" description="Disordered" evidence="1">
    <location>
        <begin position="392"/>
        <end position="423"/>
    </location>
</feature>
<organism evidence="2 3">
    <name type="scientific">Phytophthora megakarya</name>
    <dbReference type="NCBI Taxonomy" id="4795"/>
    <lineage>
        <taxon>Eukaryota</taxon>
        <taxon>Sar</taxon>
        <taxon>Stramenopiles</taxon>
        <taxon>Oomycota</taxon>
        <taxon>Peronosporomycetes</taxon>
        <taxon>Peronosporales</taxon>
        <taxon>Peronosporaceae</taxon>
        <taxon>Phytophthora</taxon>
    </lineage>
</organism>
<dbReference type="EMBL" id="NBNE01010408">
    <property type="protein sequence ID" value="OWY97485.1"/>
    <property type="molecule type" value="Genomic_DNA"/>
</dbReference>
<feature type="region of interest" description="Disordered" evidence="1">
    <location>
        <begin position="1"/>
        <end position="39"/>
    </location>
</feature>
<feature type="compositionally biased region" description="Polar residues" evidence="1">
    <location>
        <begin position="507"/>
        <end position="516"/>
    </location>
</feature>
<name>A0A225UVM6_9STRA</name>
<evidence type="ECO:0000313" key="2">
    <source>
        <dbReference type="EMBL" id="OWY97485.1"/>
    </source>
</evidence>
<gene>
    <name evidence="2" type="ORF">PHMEG_00031970</name>
</gene>
<evidence type="ECO:0000313" key="3">
    <source>
        <dbReference type="Proteomes" id="UP000198211"/>
    </source>
</evidence>
<proteinExistence type="predicted"/>
<protein>
    <submittedName>
        <fullName evidence="2">Uncharacterized protein</fullName>
    </submittedName>
</protein>
<feature type="compositionally biased region" description="Basic and acidic residues" evidence="1">
    <location>
        <begin position="7"/>
        <end position="18"/>
    </location>
</feature>
<sequence>MTIPGSDRADDSGTRLDEALPAPNAPRVGDRQLTATWGPTCSLRGRGHTPDTLAVGTNTARAVEQSTALSASLGNADTNLVSALTTRSTERSVAASHSGVGETTMITRRTPISSATQTSSLKLHPTVAASLGTLRGSTRETAMVAQSRHSAVQYVAAQMHRWMSREPGVVQPPDPYYPDRHHWPMRTWLLEKKETVRHIREIASGGGPGRPWTANFRSECLCLPVVTDPVALQVDLEELRFSSGARDFTSVIATLQIMLHDAGYAFLNLVPTWGRTLSPELLAAQDGQFMSDASFLWGLLTVEQYSVRRDDAPFQTLDTEVTSTFRLEDDGDTPMLTPEEQELLGVAMVTRLRLTHRRRGITDAPLSVPSWPGSDEATRVWGGPVPEIVGTSSLASGDAPMLTPDENMSSAGGGSQGSPGLEPSTAMVGVFMAATGATAGQPYIPGRSSVDNVVNVRTPGQHRSHLFRGIPVLVEHGVSAGPGDHRPPRGSVPWDTGASEFSGEIPKNSNTSGSTS</sequence>
<keyword evidence="3" id="KW-1185">Reference proteome</keyword>
<dbReference type="Proteomes" id="UP000198211">
    <property type="component" value="Unassembled WGS sequence"/>
</dbReference>
<dbReference type="AlphaFoldDB" id="A0A225UVM6"/>
<accession>A0A225UVM6</accession>